<dbReference type="InterPro" id="IPR006142">
    <property type="entry name" value="INTEIN"/>
</dbReference>
<dbReference type="SUPFAM" id="SSF55608">
    <property type="entry name" value="Homing endonucleases"/>
    <property type="match status" value="1"/>
</dbReference>
<dbReference type="STRING" id="43989.cce_2761"/>
<dbReference type="GO" id="GO:0016539">
    <property type="term" value="P:intein-mediated protein splicing"/>
    <property type="evidence" value="ECO:0007669"/>
    <property type="project" value="InterPro"/>
</dbReference>
<dbReference type="InterPro" id="IPR006141">
    <property type="entry name" value="Intein_N"/>
</dbReference>
<dbReference type="InterPro" id="IPR036025">
    <property type="entry name" value="RtcB-like_sf"/>
</dbReference>
<dbReference type="Gene3D" id="3.10.28.10">
    <property type="entry name" value="Homing endonucleases"/>
    <property type="match status" value="1"/>
</dbReference>
<keyword evidence="5 15" id="KW-0547">Nucleotide-binding</keyword>
<dbReference type="InterPro" id="IPR052915">
    <property type="entry name" value="RtcB-like"/>
</dbReference>
<dbReference type="InterPro" id="IPR001233">
    <property type="entry name" value="RtcB"/>
</dbReference>
<dbReference type="GO" id="GO:0006396">
    <property type="term" value="P:RNA processing"/>
    <property type="evidence" value="ECO:0007669"/>
    <property type="project" value="InterPro"/>
</dbReference>
<keyword evidence="4 16" id="KW-0479">Metal-binding</keyword>
<keyword evidence="6" id="KW-0255">Endonuclease</keyword>
<reference evidence="18 19" key="1">
    <citation type="journal article" date="2008" name="Proc. Natl. Acad. Sci. U.S.A.">
        <title>The genome of Cyanothece 51142, a unicellular diazotrophic cyanobacterium important in the marine nitrogen cycle.</title>
        <authorList>
            <person name="Welsh E.A."/>
            <person name="Liberton M."/>
            <person name="Stoeckel J."/>
            <person name="Loh T."/>
            <person name="Elvitigala T."/>
            <person name="Wang C."/>
            <person name="Wollam A."/>
            <person name="Fulton R.S."/>
            <person name="Clifton S.W."/>
            <person name="Jacobs J.M."/>
            <person name="Aurora R."/>
            <person name="Ghosh B.K."/>
            <person name="Sherman L.A."/>
            <person name="Smith R.D."/>
            <person name="Wilson R.K."/>
            <person name="Pakrasi H.B."/>
        </authorList>
    </citation>
    <scope>NUCLEOTIDE SEQUENCE [LARGE SCALE GENOMIC DNA]</scope>
    <source>
        <strain evidence="19">ATCC 51142 / BH68</strain>
    </source>
</reference>
<dbReference type="GO" id="GO:0003909">
    <property type="term" value="F:DNA ligase activity"/>
    <property type="evidence" value="ECO:0007669"/>
    <property type="project" value="TreeGrafter"/>
</dbReference>
<dbReference type="GO" id="GO:0016787">
    <property type="term" value="F:hydrolase activity"/>
    <property type="evidence" value="ECO:0007669"/>
    <property type="project" value="UniProtKB-KW"/>
</dbReference>
<evidence type="ECO:0000256" key="3">
    <source>
        <dbReference type="ARBA" id="ARBA00022722"/>
    </source>
</evidence>
<comment type="cofactor">
    <cofactor evidence="16">
        <name>Mn(2+)</name>
        <dbReference type="ChEBI" id="CHEBI:29035"/>
    </cofactor>
    <text evidence="16">Binds 2 manganese ions per subunit.</text>
</comment>
<keyword evidence="3" id="KW-0540">Nuclease</keyword>
<dbReference type="InterPro" id="IPR003586">
    <property type="entry name" value="Hint_dom_C"/>
</dbReference>
<dbReference type="eggNOG" id="COG1080">
    <property type="taxonomic scope" value="Bacteria"/>
</dbReference>
<evidence type="ECO:0000256" key="7">
    <source>
        <dbReference type="ARBA" id="ARBA00022800"/>
    </source>
</evidence>
<evidence type="ECO:0000256" key="10">
    <source>
        <dbReference type="ARBA" id="ARBA00022886"/>
    </source>
</evidence>
<evidence type="ECO:0000259" key="17">
    <source>
        <dbReference type="PROSITE" id="PS50819"/>
    </source>
</evidence>
<dbReference type="GO" id="GO:0004519">
    <property type="term" value="F:endonuclease activity"/>
    <property type="evidence" value="ECO:0007669"/>
    <property type="project" value="UniProtKB-KW"/>
</dbReference>
<keyword evidence="19" id="KW-1185">Reference proteome</keyword>
<dbReference type="PANTHER" id="PTHR43749:SF2">
    <property type="entry name" value="RNA-SPLICING LIGASE RTCB"/>
    <property type="match status" value="1"/>
</dbReference>
<dbReference type="InterPro" id="IPR027434">
    <property type="entry name" value="Homing_endonucl"/>
</dbReference>
<dbReference type="NCBIfam" id="TIGR01443">
    <property type="entry name" value="intein_Cterm"/>
    <property type="match status" value="1"/>
</dbReference>
<evidence type="ECO:0000256" key="15">
    <source>
        <dbReference type="PIRSR" id="PIRSR601233-2"/>
    </source>
</evidence>
<feature type="binding site" evidence="15">
    <location>
        <begin position="298"/>
        <end position="301"/>
    </location>
    <ligand>
        <name>GMP</name>
        <dbReference type="ChEBI" id="CHEBI:58115"/>
    </ligand>
</feature>
<dbReference type="GO" id="GO:0170057">
    <property type="term" value="F:RNA ligase (GTP) activity"/>
    <property type="evidence" value="ECO:0007669"/>
    <property type="project" value="UniProtKB-EC"/>
</dbReference>
<keyword evidence="7" id="KW-0692">RNA repair</keyword>
<name>B1WU47_CROS5</name>
<keyword evidence="10" id="KW-0404">Intron homing</keyword>
<evidence type="ECO:0000313" key="19">
    <source>
        <dbReference type="Proteomes" id="UP000001203"/>
    </source>
</evidence>
<dbReference type="HOGENOM" id="CLU_351174_0_0_3"/>
<sequence length="801" mass="90740">MPYEPLKIRTEKPVLSWADHELGSAEIKMAKNVASLPFVYKHVALMPDVHLGKGALVGSVIATEDAVIPAAVGVDIGCGMAAIKTPYKAEQLEGKLKQIRSEIEATIPVGFDENKEADKTVTNWQNWRDFKDLHKGVQKLESKALKQMGSLGGGNHFIEVCLDTEDQIWLMLHSGSRHIGNKLAQCHIGTAKELAKLASLSLPDPDLAYFVAGTDEFVAYWHDLQWAQNYARFNRDVMMQRFKQIIDKYLAGGKPNKPLLSVNCHHNYAEKELHFGQEVYVTRKGAVRAREEDYGIIPGSMGAKSYIVKGKGNHDSYCSCFPAKTLILTDQGLMNIEDVFNSSTAVKLISYDQESQTFIPKKIIDKSVRNALVNQYSLSQTRRRLENTICCTPDHPFATYNRGELVYDSIERIANNQSGVIIPTQISLPSNLSFEEQDQNFYYLLGLILSDGTIHLNKRANAPDTNQRPREGKYLQSYIHIFQANKPEKKEFINHIETLLKIYSDKVSIRIISPEKSDVQDQIIAEKGWIELTISDLDFVNRVNKTLSNLSNILLTNPWLALHFLAGYLDGDGSYNRYTISISVVKREIFSPLVCIFLSLGVAYKVYRNRDHYVIEFRDNVIINKLREICKRLQIQELSKRFYSDRLLLAKTMIDGESKCENLTTMAKQEKMVSVHKFEGQLDKTLAMNRVFDLETVGKTRVYNFTVEDNHNYIVFTDFYTPVLVHNCSHGAGRLMSRTQAKKQFTLDDLISQTEGVECRKDRGVLDEIPGAYKPIETVINQQSDLVEVVATLKQVLCVKG</sequence>
<evidence type="ECO:0000313" key="18">
    <source>
        <dbReference type="EMBL" id="ACB52109.1"/>
    </source>
</evidence>
<feature type="binding site" evidence="16">
    <location>
        <position position="173"/>
    </location>
    <ligand>
        <name>Mn(2+)</name>
        <dbReference type="ChEBI" id="CHEBI:29035"/>
        <label>2</label>
    </ligand>
</feature>
<dbReference type="SMART" id="SM00305">
    <property type="entry name" value="HintC"/>
    <property type="match status" value="1"/>
</dbReference>
<evidence type="ECO:0000256" key="8">
    <source>
        <dbReference type="ARBA" id="ARBA00022801"/>
    </source>
</evidence>
<keyword evidence="12 15" id="KW-0342">GTP-binding</keyword>
<keyword evidence="13 16" id="KW-0464">Manganese</keyword>
<feature type="binding site" evidence="16">
    <location>
        <position position="156"/>
    </location>
    <ligand>
        <name>Mn(2+)</name>
        <dbReference type="ChEBI" id="CHEBI:29035"/>
        <label>1</label>
    </ligand>
</feature>
<accession>B1WU47</accession>
<evidence type="ECO:0000256" key="12">
    <source>
        <dbReference type="ARBA" id="ARBA00023134"/>
    </source>
</evidence>
<comment type="catalytic activity">
    <reaction evidence="14">
        <text>a 3'-end 3'-phospho-ribonucleotide-RNA + a 5'-end dephospho-ribonucleoside-RNA + GTP = a ribonucleotidyl-ribonucleotide-RNA + GMP + diphosphate</text>
        <dbReference type="Rhea" id="RHEA:68076"/>
        <dbReference type="Rhea" id="RHEA-COMP:10463"/>
        <dbReference type="Rhea" id="RHEA-COMP:13936"/>
        <dbReference type="Rhea" id="RHEA-COMP:17355"/>
        <dbReference type="ChEBI" id="CHEBI:33019"/>
        <dbReference type="ChEBI" id="CHEBI:37565"/>
        <dbReference type="ChEBI" id="CHEBI:58115"/>
        <dbReference type="ChEBI" id="CHEBI:83062"/>
        <dbReference type="ChEBI" id="CHEBI:138284"/>
        <dbReference type="ChEBI" id="CHEBI:173118"/>
        <dbReference type="EC" id="6.5.1.8"/>
    </reaction>
</comment>
<feature type="binding site" evidence="15">
    <location>
        <begin position="155"/>
        <end position="159"/>
    </location>
    <ligand>
        <name>GMP</name>
        <dbReference type="ChEBI" id="CHEBI:58115"/>
    </ligand>
</feature>
<gene>
    <name evidence="18" type="ordered locus">cce_2761</name>
</gene>
<feature type="binding site" evidence="16">
    <location>
        <position position="75"/>
    </location>
    <ligand>
        <name>Mn(2+)</name>
        <dbReference type="ChEBI" id="CHEBI:29035"/>
        <label>1</label>
    </ligand>
</feature>
<dbReference type="Gene3D" id="3.90.1860.10">
    <property type="entry name" value="tRNA-splicing ligase RtcB"/>
    <property type="match status" value="2"/>
</dbReference>
<dbReference type="GO" id="GO:0006314">
    <property type="term" value="P:intron homing"/>
    <property type="evidence" value="ECO:0007669"/>
    <property type="project" value="UniProtKB-KW"/>
</dbReference>
<dbReference type="KEGG" id="cyt:cce_2761"/>
<feature type="binding site" evidence="15">
    <location>
        <begin position="266"/>
        <end position="267"/>
    </location>
    <ligand>
        <name>GMP</name>
        <dbReference type="ChEBI" id="CHEBI:58115"/>
    </ligand>
</feature>
<protein>
    <recommendedName>
        <fullName evidence="1">3'-phosphate/5'-hydroxy nucleic acid ligase</fullName>
        <ecNumber evidence="1">6.5.1.8</ecNumber>
    </recommendedName>
</protein>
<dbReference type="Proteomes" id="UP000001203">
    <property type="component" value="Chromosome circular"/>
</dbReference>
<dbReference type="PROSITE" id="PS50818">
    <property type="entry name" value="INTEIN_C_TER"/>
    <property type="match status" value="1"/>
</dbReference>
<dbReference type="PANTHER" id="PTHR43749">
    <property type="entry name" value="RNA-SPLICING LIGASE RTCB"/>
    <property type="match status" value="1"/>
</dbReference>
<evidence type="ECO:0000256" key="14">
    <source>
        <dbReference type="ARBA" id="ARBA00047746"/>
    </source>
</evidence>
<evidence type="ECO:0000256" key="2">
    <source>
        <dbReference type="ARBA" id="ARBA00022598"/>
    </source>
</evidence>
<dbReference type="GO" id="GO:0042245">
    <property type="term" value="P:RNA repair"/>
    <property type="evidence" value="ECO:0007669"/>
    <property type="project" value="UniProtKB-KW"/>
</dbReference>
<dbReference type="InterPro" id="IPR030934">
    <property type="entry name" value="Intein_C"/>
</dbReference>
<dbReference type="InterPro" id="IPR004042">
    <property type="entry name" value="Intein_endonuc_central"/>
</dbReference>
<dbReference type="Gene3D" id="2.170.16.10">
    <property type="entry name" value="Hedgehog/Intein (Hint) domain"/>
    <property type="match status" value="2"/>
</dbReference>
<evidence type="ECO:0000256" key="9">
    <source>
        <dbReference type="ARBA" id="ARBA00022813"/>
    </source>
</evidence>
<keyword evidence="9" id="KW-0068">Autocatalytic cleavage</keyword>
<feature type="domain" description="DOD-type homing endonuclease" evidence="17">
    <location>
        <begin position="444"/>
        <end position="602"/>
    </location>
</feature>
<feature type="binding site" evidence="16">
    <location>
        <position position="266"/>
    </location>
    <ligand>
        <name>Mn(2+)</name>
        <dbReference type="ChEBI" id="CHEBI:29035"/>
        <label>2</label>
    </ligand>
</feature>
<dbReference type="EC" id="6.5.1.8" evidence="1"/>
<evidence type="ECO:0000256" key="16">
    <source>
        <dbReference type="PIRSR" id="PIRSR601233-3"/>
    </source>
</evidence>
<dbReference type="GO" id="GO:0006281">
    <property type="term" value="P:DNA repair"/>
    <property type="evidence" value="ECO:0007669"/>
    <property type="project" value="TreeGrafter"/>
</dbReference>
<dbReference type="PROSITE" id="PS50819">
    <property type="entry name" value="INTEIN_ENDONUCLEASE"/>
    <property type="match status" value="1"/>
</dbReference>
<dbReference type="PRINTS" id="PR00379">
    <property type="entry name" value="INTEIN"/>
</dbReference>
<dbReference type="GO" id="GO:0005525">
    <property type="term" value="F:GTP binding"/>
    <property type="evidence" value="ECO:0007669"/>
    <property type="project" value="UniProtKB-KW"/>
</dbReference>
<feature type="binding site" evidence="15">
    <location>
        <position position="305"/>
    </location>
    <ligand>
        <name>GMP</name>
        <dbReference type="ChEBI" id="CHEBI:58115"/>
    </ligand>
</feature>
<keyword evidence="2" id="KW-0436">Ligase</keyword>
<dbReference type="OrthoDB" id="9802323at2"/>
<dbReference type="InterPro" id="IPR036844">
    <property type="entry name" value="Hint_dom_sf"/>
</dbReference>
<evidence type="ECO:0000256" key="11">
    <source>
        <dbReference type="ARBA" id="ARBA00023000"/>
    </source>
</evidence>
<dbReference type="AlphaFoldDB" id="B1WU47"/>
<keyword evidence="11" id="KW-0651">Protein splicing</keyword>
<keyword evidence="8" id="KW-0378">Hydrolase</keyword>
<evidence type="ECO:0000256" key="4">
    <source>
        <dbReference type="ARBA" id="ARBA00022723"/>
    </source>
</evidence>
<dbReference type="Pfam" id="PF01139">
    <property type="entry name" value="RtcB"/>
    <property type="match status" value="2"/>
</dbReference>
<evidence type="ECO:0000256" key="5">
    <source>
        <dbReference type="ARBA" id="ARBA00022741"/>
    </source>
</evidence>
<evidence type="ECO:0000256" key="13">
    <source>
        <dbReference type="ARBA" id="ARBA00023211"/>
    </source>
</evidence>
<dbReference type="SUPFAM" id="SSF103365">
    <property type="entry name" value="Hypothetical protein PH1602"/>
    <property type="match status" value="2"/>
</dbReference>
<organism evidence="18 19">
    <name type="scientific">Crocosphaera subtropica (strain ATCC 51142 / BH68)</name>
    <name type="common">Cyanothece sp. (strain ATCC 51142)</name>
    <dbReference type="NCBI Taxonomy" id="43989"/>
    <lineage>
        <taxon>Bacteria</taxon>
        <taxon>Bacillati</taxon>
        <taxon>Cyanobacteriota</taxon>
        <taxon>Cyanophyceae</taxon>
        <taxon>Oscillatoriophycideae</taxon>
        <taxon>Chroococcales</taxon>
        <taxon>Aphanothecaceae</taxon>
        <taxon>Crocosphaera</taxon>
        <taxon>Crocosphaera subtropica</taxon>
    </lineage>
</organism>
<dbReference type="eggNOG" id="COG1372">
    <property type="taxonomic scope" value="Bacteria"/>
</dbReference>
<evidence type="ECO:0000256" key="1">
    <source>
        <dbReference type="ARBA" id="ARBA00012726"/>
    </source>
</evidence>
<evidence type="ECO:0000256" key="6">
    <source>
        <dbReference type="ARBA" id="ARBA00022759"/>
    </source>
</evidence>
<dbReference type="GO" id="GO:0030145">
    <property type="term" value="F:manganese ion binding"/>
    <property type="evidence" value="ECO:0007669"/>
    <property type="project" value="TreeGrafter"/>
</dbReference>
<dbReference type="eggNOG" id="COG1690">
    <property type="taxonomic scope" value="Bacteria"/>
</dbReference>
<proteinExistence type="predicted"/>
<dbReference type="SUPFAM" id="SSF51294">
    <property type="entry name" value="Hedgehog/intein (Hint) domain"/>
    <property type="match status" value="1"/>
</dbReference>
<dbReference type="PROSITE" id="PS50817">
    <property type="entry name" value="INTEIN_N_TER"/>
    <property type="match status" value="1"/>
</dbReference>
<dbReference type="EMBL" id="CP000806">
    <property type="protein sequence ID" value="ACB52109.1"/>
    <property type="molecule type" value="Genomic_DNA"/>
</dbReference>